<dbReference type="VEuPathDB" id="MicrosporidiaDB:AEWR_110670"/>
<dbReference type="AlphaFoldDB" id="M1K2A5"/>
<proteinExistence type="predicted"/>
<evidence type="ECO:0000313" key="1">
    <source>
        <dbReference type="EMBL" id="AGE94908.1"/>
    </source>
</evidence>
<reference evidence="1" key="1">
    <citation type="journal article" date="2013" name="Eukaryot. Cell">
        <title>Extremely Reduced Levels of Heterozygosity in the Vertebrate Pathogen Encephalitozoon cuniculi.</title>
        <authorList>
            <person name="Selman M."/>
            <person name="Sak B."/>
            <person name="Kvac M."/>
            <person name="Farinelli L."/>
            <person name="Weiss L.M."/>
            <person name="Corradi N."/>
        </authorList>
    </citation>
    <scope>NUCLEOTIDE SEQUENCE</scope>
</reference>
<dbReference type="InterPro" id="IPR031545">
    <property type="entry name" value="SRP72_TPR-like"/>
</dbReference>
<name>M1K2A5_ENCCN</name>
<gene>
    <name evidence="1" type="ORF">ECU11_0680</name>
</gene>
<dbReference type="EMBL" id="KC513604">
    <property type="protein sequence ID" value="AGE94908.1"/>
    <property type="molecule type" value="Genomic_DNA"/>
</dbReference>
<dbReference type="VEuPathDB" id="MicrosporidiaDB:AEWD_110670"/>
<dbReference type="InterPro" id="IPR011990">
    <property type="entry name" value="TPR-like_helical_dom_sf"/>
</dbReference>
<dbReference type="Pfam" id="PF17004">
    <property type="entry name" value="SRP_TPR_like"/>
    <property type="match status" value="1"/>
</dbReference>
<organism evidence="1">
    <name type="scientific">Encephalitozoon cuniculi</name>
    <name type="common">Microsporidian parasite</name>
    <dbReference type="NCBI Taxonomy" id="6035"/>
    <lineage>
        <taxon>Eukaryota</taxon>
        <taxon>Fungi</taxon>
        <taxon>Fungi incertae sedis</taxon>
        <taxon>Microsporidia</taxon>
        <taxon>Unikaryonidae</taxon>
        <taxon>Encephalitozoon</taxon>
    </lineage>
</organism>
<protein>
    <submittedName>
        <fullName evidence="1">Uncharacterized protein</fullName>
    </submittedName>
</protein>
<sequence>MMVKFCRHSTLMNLRDLVKNGRHEEISRLEHPELGQFRAVAYINMGRFLEALKYAAKNSFERAYALYKLRKYKKALRVLRRMDTEGSRVLASQCLYYLGYYNTAYKMLAEVKRDDDVVVNLQAMKSLAILADSNQYVFGNRFQIRKRDQLAEFEDLTKCQLKDPEGRIDFIFNLSFESLFDEEMFVSFLSSQLERPEMKGTILEEQLKNIKGEAVAMDLLLRNQRETVEFNNGAIERLSNPLHFQQNFSGADGGAVRGNICLWIEKVYSSNFSIKAQEIPLLSPKMVLLRILILCKNGALPSRKLMSRVRTWPESSIKACLSVFDPEIHLDKELYVRMSQTIMN</sequence>
<dbReference type="VEuPathDB" id="MicrosporidiaDB:AEWQ_110670"/>
<dbReference type="Gene3D" id="1.25.40.10">
    <property type="entry name" value="Tetratricopeptide repeat domain"/>
    <property type="match status" value="1"/>
</dbReference>
<dbReference type="VEuPathDB" id="MicrosporidiaDB:ECU11_0680"/>
<accession>M1K2A5</accession>
<dbReference type="VEuPathDB" id="MicrosporidiaDB:M970_110670"/>